<dbReference type="AlphaFoldDB" id="A0A6P1XYY4"/>
<evidence type="ECO:0000313" key="2">
    <source>
        <dbReference type="EMBL" id="QHX42243.1"/>
    </source>
</evidence>
<dbReference type="EMBL" id="CP048020">
    <property type="protein sequence ID" value="QHX42243.1"/>
    <property type="molecule type" value="Genomic_DNA"/>
</dbReference>
<evidence type="ECO:0000256" key="1">
    <source>
        <dbReference type="SAM" id="Phobius"/>
    </source>
</evidence>
<proteinExistence type="predicted"/>
<evidence type="ECO:0000313" key="3">
    <source>
        <dbReference type="Proteomes" id="UP000464374"/>
    </source>
</evidence>
<feature type="transmembrane region" description="Helical" evidence="1">
    <location>
        <begin position="60"/>
        <end position="84"/>
    </location>
</feature>
<dbReference type="Proteomes" id="UP000464374">
    <property type="component" value="Chromosome"/>
</dbReference>
<gene>
    <name evidence="2" type="ORF">GWP43_00875</name>
</gene>
<reference evidence="2 3" key="1">
    <citation type="submission" date="2020-01" db="EMBL/GenBank/DDBJ databases">
        <title>Complete genome sequence of a human oral phylogroup 1 Treponema sp. strain ATCC 700766, originally isolated from periodontitis dental plaque.</title>
        <authorList>
            <person name="Chan Y."/>
            <person name="Huo Y.-B."/>
            <person name="Yu X.-L."/>
            <person name="Zeng H."/>
            <person name="Leung W.-K."/>
            <person name="Watt R.M."/>
        </authorList>
    </citation>
    <scope>NUCLEOTIDE SEQUENCE [LARGE SCALE GENOMIC DNA]</scope>
    <source>
        <strain evidence="2 3">OMZ 804</strain>
    </source>
</reference>
<dbReference type="RefSeq" id="WP_162662055.1">
    <property type="nucleotide sequence ID" value="NZ_CP048020.1"/>
</dbReference>
<name>A0A6P1XYY4_9SPIR</name>
<feature type="transmembrane region" description="Helical" evidence="1">
    <location>
        <begin position="20"/>
        <end position="40"/>
    </location>
</feature>
<keyword evidence="1" id="KW-1133">Transmembrane helix</keyword>
<accession>A0A6P1XYY4</accession>
<keyword evidence="1" id="KW-0812">Transmembrane</keyword>
<keyword evidence="1" id="KW-0472">Membrane</keyword>
<dbReference type="KEGG" id="trz:GWP43_00875"/>
<sequence length="151" mass="17491">MSSYKLRMFFEFLSCMPGLYWILLWFLLLVYCGFSLLGRFNEKLKSIIFDSFDVDTGFHIFRYTIIPIFIFILLTVILLMRIISGTMDYGYGSPKLLIKVIVIVIVFVVLCYIAELQQSRCKAGKIDKVYYVTAIIGVIAPFLVILPLLSW</sequence>
<organism evidence="2 3">
    <name type="scientific">Treponema vincentii</name>
    <dbReference type="NCBI Taxonomy" id="69710"/>
    <lineage>
        <taxon>Bacteria</taxon>
        <taxon>Pseudomonadati</taxon>
        <taxon>Spirochaetota</taxon>
        <taxon>Spirochaetia</taxon>
        <taxon>Spirochaetales</taxon>
        <taxon>Treponemataceae</taxon>
        <taxon>Treponema</taxon>
    </lineage>
</organism>
<feature type="transmembrane region" description="Helical" evidence="1">
    <location>
        <begin position="96"/>
        <end position="117"/>
    </location>
</feature>
<protein>
    <submittedName>
        <fullName evidence="2">Uncharacterized protein</fullName>
    </submittedName>
</protein>
<feature type="transmembrane region" description="Helical" evidence="1">
    <location>
        <begin position="129"/>
        <end position="149"/>
    </location>
</feature>